<feature type="compositionally biased region" description="Low complexity" evidence="1">
    <location>
        <begin position="668"/>
        <end position="678"/>
    </location>
</feature>
<feature type="region of interest" description="Disordered" evidence="1">
    <location>
        <begin position="498"/>
        <end position="517"/>
    </location>
</feature>
<feature type="region of interest" description="Disordered" evidence="1">
    <location>
        <begin position="585"/>
        <end position="647"/>
    </location>
</feature>
<feature type="compositionally biased region" description="Polar residues" evidence="1">
    <location>
        <begin position="993"/>
        <end position="1017"/>
    </location>
</feature>
<sequence>MNAIKKRISSSQQNDSLSPNISNSASSTNRISTSSERENLEGLSRELIPIVTLMSSQSHRRYNEGLFMIYYDLNGDGKPADREWKEVYGILTGNQLAYWDAASLAQFKHNPDALFDLSAKPNYINFTDSVYNAVKSLPAATQNLDNVIIVSTTLKNRYILQFKTVSDLNTWYCALRLSNYEYKSLQEAYTGALLSARGSRLSDIRTILAEKRFDHEEWVSIRYGSGMAWKRCYVVVEPSTSKRKEFIPGRILCYENEQKKKKGLMAVLTNASAVAAVYPQSHLLIDHSTMLKMEGFINFTSPSLSTKVSARSASDFKQTSVFLMPEQHSAVPGFDTLIRFLVPLLDAFGLYGRPKRLKANRNDVDSLLFGLPTLPHVHYFELEDIIKLTSQGDFFSWDMKAWNSNIQALLKSKIDRGYDGCGSQKGYSGAIKSLKSPVLSTTPRKTSANTQLSSSSSSSLRKTSSNSTQPPNNYLPTSPSPRLAGKGLDRNVNNLSVETMNKGASGKSSDRTTTTPRILVDESAADYRRHDSVQLAEIYQKYSDLKYPDLNPPTDASYTTGAVKNLNGDDLSAGISKLDMNKNVYPTNDSGLFSGDDDENYDDDSGEDSVDVRTIGLNSSKNSAKSSGLKVPSYADKSSSHSSVASPMTQFNDFRDQLKTVEGFNNDSLSSLSSGSSSKPTPPPHASPENLDEVQGANTNTATSSKSSLKYPGAVKSPLAIADPTDKPRFISSPNSSQNHINRFPNSSPIPSTSPTKRGGELQYPVSPVRVDESKLASASNSHPHSHSNSDLQYPVSPVRMDESKLASNSHSHSNSDLQYPVPFGQRQASPPRSRQNAPQPGLSQGQNSSRGGHAYPVAVDASKMKRNANGQYGHHSQHGQRPDPRHHHHTAANSNNNLGRHQQPVNVPQTHAAKGVNYQNASRGGGAPPPPQPSQIPLNSGVMYSSRPDPNPAARHQAVPSQQQRLPPHHPNQPSYQTTGGGNLRGYDNPQYLYSYSNVPGQGQNYAPQGQSSLAQSRHPYAQAPDQYRGGGSSSSRQY</sequence>
<feature type="region of interest" description="Disordered" evidence="1">
    <location>
        <begin position="438"/>
        <end position="488"/>
    </location>
</feature>
<dbReference type="Pfam" id="PF00169">
    <property type="entry name" value="PH"/>
    <property type="match status" value="1"/>
</dbReference>
<dbReference type="PROSITE" id="PS50003">
    <property type="entry name" value="PH_DOMAIN"/>
    <property type="match status" value="1"/>
</dbReference>
<dbReference type="CDD" id="cd00821">
    <property type="entry name" value="PH"/>
    <property type="match status" value="1"/>
</dbReference>
<keyword evidence="4" id="KW-1185">Reference proteome</keyword>
<feature type="compositionally biased region" description="Polar residues" evidence="1">
    <location>
        <begin position="827"/>
        <end position="851"/>
    </location>
</feature>
<reference evidence="3 4" key="1">
    <citation type="submission" date="2024-03" db="EMBL/GenBank/DDBJ databases">
        <authorList>
            <person name="Brejova B."/>
        </authorList>
    </citation>
    <scope>NUCLEOTIDE SEQUENCE [LARGE SCALE GENOMIC DNA]</scope>
    <source>
        <strain evidence="3 4">CBS 14171</strain>
    </source>
</reference>
<proteinExistence type="predicted"/>
<feature type="compositionally biased region" description="Polar residues" evidence="1">
    <location>
        <begin position="732"/>
        <end position="741"/>
    </location>
</feature>
<evidence type="ECO:0000259" key="2">
    <source>
        <dbReference type="PROSITE" id="PS50003"/>
    </source>
</evidence>
<feature type="region of interest" description="Disordered" evidence="1">
    <location>
        <begin position="665"/>
        <end position="904"/>
    </location>
</feature>
<feature type="compositionally biased region" description="Low complexity" evidence="1">
    <location>
        <begin position="445"/>
        <end position="469"/>
    </location>
</feature>
<name>A0ABP0ZFF0_9ASCO</name>
<dbReference type="Pfam" id="PF25381">
    <property type="entry name" value="PH_26"/>
    <property type="match status" value="1"/>
</dbReference>
<dbReference type="EMBL" id="OZ022405">
    <property type="protein sequence ID" value="CAK9435893.1"/>
    <property type="molecule type" value="Genomic_DNA"/>
</dbReference>
<dbReference type="InterPro" id="IPR011993">
    <property type="entry name" value="PH-like_dom_sf"/>
</dbReference>
<dbReference type="InterPro" id="IPR001849">
    <property type="entry name" value="PH_domain"/>
</dbReference>
<evidence type="ECO:0000256" key="1">
    <source>
        <dbReference type="SAM" id="MobiDB-lite"/>
    </source>
</evidence>
<dbReference type="GeneID" id="92205723"/>
<feature type="region of interest" description="Disordered" evidence="1">
    <location>
        <begin position="919"/>
        <end position="1040"/>
    </location>
</feature>
<feature type="compositionally biased region" description="Low complexity" evidence="1">
    <location>
        <begin position="777"/>
        <end position="790"/>
    </location>
</feature>
<feature type="compositionally biased region" description="Polar residues" evidence="1">
    <location>
        <begin position="806"/>
        <end position="818"/>
    </location>
</feature>
<feature type="compositionally biased region" description="Low complexity" evidence="1">
    <location>
        <begin position="745"/>
        <end position="756"/>
    </location>
</feature>
<feature type="compositionally biased region" description="Low complexity" evidence="1">
    <location>
        <begin position="16"/>
        <end position="34"/>
    </location>
</feature>
<evidence type="ECO:0000313" key="3">
    <source>
        <dbReference type="EMBL" id="CAK9435893.1"/>
    </source>
</evidence>
<dbReference type="SUPFAM" id="SSF50729">
    <property type="entry name" value="PH domain-like"/>
    <property type="match status" value="1"/>
</dbReference>
<feature type="compositionally biased region" description="Polar residues" evidence="1">
    <location>
        <begin position="616"/>
        <end position="626"/>
    </location>
</feature>
<gene>
    <name evidence="3" type="ORF">LODBEIA_P05270</name>
</gene>
<dbReference type="SMART" id="SM00233">
    <property type="entry name" value="PH"/>
    <property type="match status" value="1"/>
</dbReference>
<feature type="compositionally biased region" description="Low complexity" evidence="1">
    <location>
        <begin position="697"/>
        <end position="708"/>
    </location>
</feature>
<accession>A0ABP0ZFF0</accession>
<evidence type="ECO:0000313" key="4">
    <source>
        <dbReference type="Proteomes" id="UP001497383"/>
    </source>
</evidence>
<feature type="compositionally biased region" description="Low complexity" evidence="1">
    <location>
        <begin position="633"/>
        <end position="646"/>
    </location>
</feature>
<feature type="compositionally biased region" description="Acidic residues" evidence="1">
    <location>
        <begin position="595"/>
        <end position="609"/>
    </location>
</feature>
<protein>
    <recommendedName>
        <fullName evidence="2">PH domain-containing protein</fullName>
    </recommendedName>
</protein>
<feature type="domain" description="PH" evidence="2">
    <location>
        <begin position="60"/>
        <end position="180"/>
    </location>
</feature>
<dbReference type="InterPro" id="IPR058155">
    <property type="entry name" value="Skg3/CAF120-like_PH"/>
</dbReference>
<dbReference type="Gene3D" id="2.30.29.30">
    <property type="entry name" value="Pleckstrin-homology domain (PH domain)/Phosphotyrosine-binding domain (PTB)"/>
    <property type="match status" value="1"/>
</dbReference>
<feature type="region of interest" description="Disordered" evidence="1">
    <location>
        <begin position="1"/>
        <end position="38"/>
    </location>
</feature>
<dbReference type="Proteomes" id="UP001497383">
    <property type="component" value="Chromosome 1"/>
</dbReference>
<dbReference type="RefSeq" id="XP_066827465.1">
    <property type="nucleotide sequence ID" value="XM_066975583.1"/>
</dbReference>
<organism evidence="3 4">
    <name type="scientific">Lodderomyces beijingensis</name>
    <dbReference type="NCBI Taxonomy" id="1775926"/>
    <lineage>
        <taxon>Eukaryota</taxon>
        <taxon>Fungi</taxon>
        <taxon>Dikarya</taxon>
        <taxon>Ascomycota</taxon>
        <taxon>Saccharomycotina</taxon>
        <taxon>Pichiomycetes</taxon>
        <taxon>Debaryomycetaceae</taxon>
        <taxon>Candida/Lodderomyces clade</taxon>
        <taxon>Lodderomyces</taxon>
    </lineage>
</organism>